<dbReference type="InterPro" id="IPR003033">
    <property type="entry name" value="SCP2_sterol-bd_dom"/>
</dbReference>
<reference evidence="2 3" key="1">
    <citation type="journal article" date="2019" name="Int. J. Syst. Evol. Microbiol.">
        <title>The Global Catalogue of Microorganisms (GCM) 10K type strain sequencing project: providing services to taxonomists for standard genome sequencing and annotation.</title>
        <authorList>
            <consortium name="The Broad Institute Genomics Platform"/>
            <consortium name="The Broad Institute Genome Sequencing Center for Infectious Disease"/>
            <person name="Wu L."/>
            <person name="Ma J."/>
        </authorList>
    </citation>
    <scope>NUCLEOTIDE SEQUENCE [LARGE SCALE GENOMIC DNA]</scope>
    <source>
        <strain evidence="2 3">JCM 9731</strain>
    </source>
</reference>
<dbReference type="Gene3D" id="3.30.1050.10">
    <property type="entry name" value="SCP2 sterol-binding domain"/>
    <property type="match status" value="1"/>
</dbReference>
<accession>A0ABN0WNT9</accession>
<gene>
    <name evidence="2" type="ORF">GCM10008967_36350</name>
</gene>
<dbReference type="EMBL" id="BAAADJ010000061">
    <property type="protein sequence ID" value="GAA0342636.1"/>
    <property type="molecule type" value="Genomic_DNA"/>
</dbReference>
<protein>
    <recommendedName>
        <fullName evidence="1">SCP2 domain-containing protein</fullName>
    </recommendedName>
</protein>
<evidence type="ECO:0000313" key="2">
    <source>
        <dbReference type="EMBL" id="GAA0342636.1"/>
    </source>
</evidence>
<organism evidence="2 3">
    <name type="scientific">Bacillus carboniphilus</name>
    <dbReference type="NCBI Taxonomy" id="86663"/>
    <lineage>
        <taxon>Bacteria</taxon>
        <taxon>Bacillati</taxon>
        <taxon>Bacillota</taxon>
        <taxon>Bacilli</taxon>
        <taxon>Bacillales</taxon>
        <taxon>Bacillaceae</taxon>
        <taxon>Bacillus</taxon>
    </lineage>
</organism>
<name>A0ABN0WNT9_9BACI</name>
<evidence type="ECO:0000259" key="1">
    <source>
        <dbReference type="Pfam" id="PF02036"/>
    </source>
</evidence>
<dbReference type="InterPro" id="IPR036527">
    <property type="entry name" value="SCP2_sterol-bd_dom_sf"/>
</dbReference>
<sequence>MTKTIEQYSLEQMMSLIEKALNEKNEAIQDVNSVYQFDIKDEDVVIYQLQLSNGVAKVTKGSELEAVCTLKMSLGSFRKFLIGKLNGTTAFMMGKLKIDGDLGKAMKIESILRQYDIEEYL</sequence>
<evidence type="ECO:0000313" key="3">
    <source>
        <dbReference type="Proteomes" id="UP001500782"/>
    </source>
</evidence>
<dbReference type="SUPFAM" id="SSF55718">
    <property type="entry name" value="SCP-like"/>
    <property type="match status" value="1"/>
</dbReference>
<proteinExistence type="predicted"/>
<feature type="domain" description="SCP2" evidence="1">
    <location>
        <begin position="20"/>
        <end position="112"/>
    </location>
</feature>
<dbReference type="PANTHER" id="PTHR10094:SF25">
    <property type="entry name" value="SCP2 STEROL-BINDING DOMAIN-CONTAINING PROTEIN 1"/>
    <property type="match status" value="1"/>
</dbReference>
<dbReference type="Proteomes" id="UP001500782">
    <property type="component" value="Unassembled WGS sequence"/>
</dbReference>
<dbReference type="PANTHER" id="PTHR10094">
    <property type="entry name" value="STEROL CARRIER PROTEIN 2 SCP-2 FAMILY PROTEIN"/>
    <property type="match status" value="1"/>
</dbReference>
<dbReference type="Pfam" id="PF02036">
    <property type="entry name" value="SCP2"/>
    <property type="match status" value="1"/>
</dbReference>
<keyword evidence="3" id="KW-1185">Reference proteome</keyword>
<comment type="caution">
    <text evidence="2">The sequence shown here is derived from an EMBL/GenBank/DDBJ whole genome shotgun (WGS) entry which is preliminary data.</text>
</comment>
<dbReference type="RefSeq" id="WP_343802303.1">
    <property type="nucleotide sequence ID" value="NZ_BAAADJ010000061.1"/>
</dbReference>